<gene>
    <name evidence="1" type="ORF">SFSGTM_30460</name>
</gene>
<protein>
    <submittedName>
        <fullName evidence="1">Uncharacterized protein</fullName>
    </submittedName>
</protein>
<proteinExistence type="predicted"/>
<reference evidence="2" key="1">
    <citation type="submission" date="2019-11" db="EMBL/GenBank/DDBJ databases">
        <title>Isolation and characterization of a novel species in the genus Sulfuriferula.</title>
        <authorList>
            <person name="Mochizuki J."/>
            <person name="Kojima H."/>
            <person name="Fukui M."/>
        </authorList>
    </citation>
    <scope>NUCLEOTIDE SEQUENCE [LARGE SCALE GENOMIC DNA]</scope>
    <source>
        <strain evidence="2">SGTM</strain>
    </source>
</reference>
<evidence type="ECO:0000313" key="1">
    <source>
        <dbReference type="EMBL" id="BBP02338.1"/>
    </source>
</evidence>
<evidence type="ECO:0000313" key="2">
    <source>
        <dbReference type="Proteomes" id="UP000463939"/>
    </source>
</evidence>
<dbReference type="KEGG" id="sniv:SFSGTM_30460"/>
<keyword evidence="2" id="KW-1185">Reference proteome</keyword>
<dbReference type="AlphaFoldDB" id="A0A809S580"/>
<organism evidence="1 2">
    <name type="scientific">Sulfuriferula nivalis</name>
    <dbReference type="NCBI Taxonomy" id="2675298"/>
    <lineage>
        <taxon>Bacteria</taxon>
        <taxon>Pseudomonadati</taxon>
        <taxon>Pseudomonadota</taxon>
        <taxon>Betaproteobacteria</taxon>
        <taxon>Nitrosomonadales</taxon>
        <taxon>Sulfuricellaceae</taxon>
        <taxon>Sulfuriferula</taxon>
    </lineage>
</organism>
<dbReference type="Proteomes" id="UP000463939">
    <property type="component" value="Chromosome"/>
</dbReference>
<name>A0A809S580_9PROT</name>
<sequence length="256" mass="28681">MTFRGVRITILLGVLITLAALTSWERWFVAQWMRPLHIVIYPINGDHNEQVQAYIDALTVDDFTEISQFINQQSARYRLTPIAVPQVKLAHTIATEPPLPPKPPASAVDIALWSLKLRQYVWQNTAFWQSLGQVKLFVVYHQGEDGVALEHSLGLQKGLIGVVHAFAQPQQNAQNNVVITHELLHTLGATDKYDANLQPIYPEGFADVDGNVPHYPQSEAEIMAGRIALSPTHAVMPKRLQDCVIGAKTAFEIQWH</sequence>
<accession>A0A809S580</accession>
<dbReference type="EMBL" id="AP021881">
    <property type="protein sequence ID" value="BBP02338.1"/>
    <property type="molecule type" value="Genomic_DNA"/>
</dbReference>